<evidence type="ECO:0000313" key="4">
    <source>
        <dbReference type="Proteomes" id="UP000000753"/>
    </source>
</evidence>
<proteinExistence type="predicted"/>
<dbReference type="KEGG" id="swp:swp_2212"/>
<dbReference type="PROSITE" id="PS50887">
    <property type="entry name" value="GGDEF"/>
    <property type="match status" value="1"/>
</dbReference>
<dbReference type="eggNOG" id="COG0457">
    <property type="taxonomic scope" value="Bacteria"/>
</dbReference>
<accession>B8CM38</accession>
<gene>
    <name evidence="3" type="ordered locus">swp_2212</name>
</gene>
<name>B8CM38_SHEPW</name>
<feature type="transmembrane region" description="Helical" evidence="1">
    <location>
        <begin position="416"/>
        <end position="437"/>
    </location>
</feature>
<dbReference type="OrthoDB" id="6253968at2"/>
<dbReference type="AlphaFoldDB" id="B8CM38"/>
<evidence type="ECO:0000313" key="3">
    <source>
        <dbReference type="EMBL" id="ACJ28962.1"/>
    </source>
</evidence>
<keyword evidence="1" id="KW-1133">Transmembrane helix</keyword>
<keyword evidence="1" id="KW-0812">Transmembrane</keyword>
<dbReference type="HOGENOM" id="CLU_468416_0_0_6"/>
<dbReference type="Proteomes" id="UP000000753">
    <property type="component" value="Chromosome"/>
</dbReference>
<dbReference type="SUPFAM" id="SSF48452">
    <property type="entry name" value="TPR-like"/>
    <property type="match status" value="2"/>
</dbReference>
<dbReference type="STRING" id="225849.swp_2212"/>
<protein>
    <submittedName>
        <fullName evidence="3">TPR repeat protein</fullName>
    </submittedName>
</protein>
<dbReference type="SUPFAM" id="SSF55073">
    <property type="entry name" value="Nucleotide cyclase"/>
    <property type="match status" value="1"/>
</dbReference>
<reference evidence="3 4" key="1">
    <citation type="journal article" date="2008" name="PLoS ONE">
        <title>Environmental adaptation: genomic analysis of the piezotolerant and psychrotolerant deep-sea iron reducing bacterium Shewanella piezotolerans WP3.</title>
        <authorList>
            <person name="Wang F."/>
            <person name="Wang J."/>
            <person name="Jian H."/>
            <person name="Zhang B."/>
            <person name="Li S."/>
            <person name="Wang F."/>
            <person name="Zeng X."/>
            <person name="Gao L."/>
            <person name="Bartlett D.H."/>
            <person name="Yu J."/>
            <person name="Hu S."/>
            <person name="Xiao X."/>
        </authorList>
    </citation>
    <scope>NUCLEOTIDE SEQUENCE [LARGE SCALE GENOMIC DNA]</scope>
    <source>
        <strain evidence="4">WP3 / JCM 13877</strain>
    </source>
</reference>
<keyword evidence="1" id="KW-0472">Membrane</keyword>
<keyword evidence="4" id="KW-1185">Reference proteome</keyword>
<organism evidence="3 4">
    <name type="scientific">Shewanella piezotolerans (strain WP3 / JCM 13877)</name>
    <dbReference type="NCBI Taxonomy" id="225849"/>
    <lineage>
        <taxon>Bacteria</taxon>
        <taxon>Pseudomonadati</taxon>
        <taxon>Pseudomonadota</taxon>
        <taxon>Gammaproteobacteria</taxon>
        <taxon>Alteromonadales</taxon>
        <taxon>Shewanellaceae</taxon>
        <taxon>Shewanella</taxon>
    </lineage>
</organism>
<dbReference type="InterPro" id="IPR029787">
    <property type="entry name" value="Nucleotide_cyclase"/>
</dbReference>
<dbReference type="EMBL" id="CP000472">
    <property type="protein sequence ID" value="ACJ28962.1"/>
    <property type="molecule type" value="Genomic_DNA"/>
</dbReference>
<dbReference type="Gene3D" id="1.25.40.10">
    <property type="entry name" value="Tetratricopeptide repeat domain"/>
    <property type="match status" value="2"/>
</dbReference>
<evidence type="ECO:0000256" key="1">
    <source>
        <dbReference type="SAM" id="Phobius"/>
    </source>
</evidence>
<dbReference type="InterPro" id="IPR011990">
    <property type="entry name" value="TPR-like_helical_dom_sf"/>
</dbReference>
<dbReference type="RefSeq" id="WP_020912323.1">
    <property type="nucleotide sequence ID" value="NC_011566.1"/>
</dbReference>
<dbReference type="InterPro" id="IPR000160">
    <property type="entry name" value="GGDEF_dom"/>
</dbReference>
<sequence>MDFRSIVLCLILWVSPVFGSTLEQLDQLNTLVYQYPSKALSEINALERHYLGVSRSDTLLMRLNALKCESYIQLGENAAAINLARLNDAKAKQLALEHARPYFLNCMAQAYASFGDYQQALPLLYSSISLSRKLKQPQALIGGLWLRSKLNADVKHNNAAIEDIRLALDIYPEITLQDQRWTWPPKGYLYTSMAKQLSDIDEQKEAETYLKKALDEPTTLGKVKLFIALDMARFAQQNQQPNLRDKYTQIARVTLAELSTPLELAVAYNAIALIDFNSGKYSSAEQLINLSLATFRKEADSIGTISALSLNARIKLKQYREAAGLTLMEQAISLAKEKARYSDLKHSYATLAEYFAKQGKFSLAYQYQLKQLEALESETLSIKNIWLSQLKSGLSREEQIAAPNHSLITATTVNSIIPSSLFPIALMIISLIIFITWHQKKAPKPTQPEQIVLNLDTKVDKKKSFEDLLNISKQAGYPLSLLVFNPNHIFKTDVPIVIEQLKTKLREQDVLLQQNDQQIVIMLPHTSEQGAINVIDQLASTIQVWQEGSKVNIGLACMQQFDNLESMIKRANISQLRKLKVN</sequence>
<evidence type="ECO:0000259" key="2">
    <source>
        <dbReference type="PROSITE" id="PS50887"/>
    </source>
</evidence>
<feature type="domain" description="GGDEF" evidence="2">
    <location>
        <begin position="477"/>
        <end position="582"/>
    </location>
</feature>